<proteinExistence type="inferred from homology"/>
<dbReference type="PANTHER" id="PTHR43709">
    <property type="entry name" value="ACONITATE ISOMERASE-RELATED"/>
    <property type="match status" value="1"/>
</dbReference>
<keyword evidence="2" id="KW-0413">Isomerase</keyword>
<dbReference type="InterPro" id="IPR047687">
    <property type="entry name" value="OMA_tautomer-like"/>
</dbReference>
<evidence type="ECO:0000256" key="2">
    <source>
        <dbReference type="ARBA" id="ARBA00023235"/>
    </source>
</evidence>
<name>A0A0G9HGN9_9GAMM</name>
<gene>
    <name evidence="3" type="ORF">BJI69_03980</name>
</gene>
<dbReference type="OrthoDB" id="9779763at2"/>
<accession>A0A0G9HGN9</accession>
<dbReference type="Proteomes" id="UP000182987">
    <property type="component" value="Chromosome"/>
</dbReference>
<dbReference type="Pfam" id="PF04303">
    <property type="entry name" value="PrpF"/>
    <property type="match status" value="1"/>
</dbReference>
<dbReference type="Gene3D" id="3.10.310.10">
    <property type="entry name" value="Diaminopimelate Epimerase, Chain A, domain 1"/>
    <property type="match status" value="2"/>
</dbReference>
<dbReference type="GO" id="GO:0016853">
    <property type="term" value="F:isomerase activity"/>
    <property type="evidence" value="ECO:0007669"/>
    <property type="project" value="UniProtKB-KW"/>
</dbReference>
<comment type="similarity">
    <text evidence="1">Belongs to the PrpF family.</text>
</comment>
<dbReference type="NCBIfam" id="NF033377">
    <property type="entry name" value="OMA_tautomer"/>
    <property type="match status" value="1"/>
</dbReference>
<reference evidence="4" key="1">
    <citation type="submission" date="2016-09" db="EMBL/GenBank/DDBJ databases">
        <authorList>
            <person name="Lysoe E."/>
        </authorList>
    </citation>
    <scope>NUCLEOTIDE SEQUENCE [LARGE SCALE GENOMIC DNA]</scope>
    <source>
        <strain evidence="4">LJ96T</strain>
    </source>
</reference>
<dbReference type="PATRIC" id="fig|1440763.5.peg.4201"/>
<dbReference type="InterPro" id="IPR007400">
    <property type="entry name" value="PrpF-like"/>
</dbReference>
<evidence type="ECO:0000256" key="1">
    <source>
        <dbReference type="ARBA" id="ARBA00007673"/>
    </source>
</evidence>
<keyword evidence="4" id="KW-1185">Reference proteome</keyword>
<protein>
    <submittedName>
        <fullName evidence="3">PrpF protein</fullName>
    </submittedName>
</protein>
<evidence type="ECO:0000313" key="4">
    <source>
        <dbReference type="Proteomes" id="UP000182987"/>
    </source>
</evidence>
<evidence type="ECO:0000313" key="3">
    <source>
        <dbReference type="EMBL" id="APG03144.1"/>
    </source>
</evidence>
<dbReference type="EMBL" id="CP017480">
    <property type="protein sequence ID" value="APG03144.1"/>
    <property type="molecule type" value="Genomic_DNA"/>
</dbReference>
<dbReference type="SUPFAM" id="SSF54506">
    <property type="entry name" value="Diaminopimelate epimerase-like"/>
    <property type="match status" value="2"/>
</dbReference>
<dbReference type="AlphaFoldDB" id="A0A0G9HGN9"/>
<dbReference type="RefSeq" id="WP_046966255.1">
    <property type="nucleotide sequence ID" value="NZ_CP017480.1"/>
</dbReference>
<dbReference type="STRING" id="1440763.BJI69_03980"/>
<dbReference type="KEGG" id="lrz:BJI69_03980"/>
<sequence length="360" mass="37282">MAHEIPCWYMRGGTSKGPFFLATDLPDDKTTRDAVILAVMGSPDERQIDGLGGARTLTSKAGILSIPDDGAADLDFLFAQVGIGEASVDTTPNCGNMLAAALPAAIEAGLLVGDHGTTTRRVRTINTGVIAEITIETPFGRPMYDGDARIDGVPRPASPVSCGFLDTEGSVSGSLLPTGHLRDTIDGIAVTLIDNGMPVMIIAASELAVRGDERPETLDADTGLKARIEALRLKAGPLMNLGDVSKKPIPKITLVSAPRHGGAIGTRTFIPHDCHSSIGVLGAVTVATAAVLPGTVAHDLAVAGDGDTRIVSIEHPSGEFSVEVGLEGTRVVRAALLRTARLLMRGSVPVSPSIWRGPAA</sequence>
<dbReference type="PANTHER" id="PTHR43709:SF3">
    <property type="entry name" value="ISOMERASE YBHH-RELATED"/>
    <property type="match status" value="1"/>
</dbReference>
<organism evidence="3 4">
    <name type="scientific">Luteibacter rhizovicinus DSM 16549</name>
    <dbReference type="NCBI Taxonomy" id="1440763"/>
    <lineage>
        <taxon>Bacteria</taxon>
        <taxon>Pseudomonadati</taxon>
        <taxon>Pseudomonadota</taxon>
        <taxon>Gammaproteobacteria</taxon>
        <taxon>Lysobacterales</taxon>
        <taxon>Rhodanobacteraceae</taxon>
        <taxon>Luteibacter</taxon>
    </lineage>
</organism>